<evidence type="ECO:0000256" key="2">
    <source>
        <dbReference type="SAM" id="MobiDB-lite"/>
    </source>
</evidence>
<evidence type="ECO:0008006" key="4">
    <source>
        <dbReference type="Google" id="ProtNLM"/>
    </source>
</evidence>
<dbReference type="PANTHER" id="PTHR35024:SF4">
    <property type="entry name" value="POLYMER-FORMING CYTOSKELETAL PROTEIN"/>
    <property type="match status" value="1"/>
</dbReference>
<accession>A0A6J4JLY7</accession>
<feature type="region of interest" description="Disordered" evidence="2">
    <location>
        <begin position="1"/>
        <end position="50"/>
    </location>
</feature>
<protein>
    <recommendedName>
        <fullName evidence="4">Polymer-forming cytoskeletal protein</fullName>
    </recommendedName>
</protein>
<name>A0A6J4JLY7_9PROT</name>
<dbReference type="EMBL" id="CADCTD010000170">
    <property type="protein sequence ID" value="CAA9281984.1"/>
    <property type="molecule type" value="Genomic_DNA"/>
</dbReference>
<dbReference type="AlphaFoldDB" id="A0A6J4JLY7"/>
<evidence type="ECO:0000256" key="1">
    <source>
        <dbReference type="ARBA" id="ARBA00044755"/>
    </source>
</evidence>
<dbReference type="InterPro" id="IPR007607">
    <property type="entry name" value="BacA/B"/>
</dbReference>
<comment type="similarity">
    <text evidence="1">Belongs to the bactofilin family.</text>
</comment>
<dbReference type="Pfam" id="PF04519">
    <property type="entry name" value="Bactofilin"/>
    <property type="match status" value="1"/>
</dbReference>
<gene>
    <name evidence="3" type="ORF">AVDCRST_MAG27-4153</name>
</gene>
<sequence>MSLGILNRSKDGSPTPESPAKPREADTGIPVFRAAGNKPPNASVHPDAATPAVVPEPIDLRTLVVGRGIHLRGTVADAERLVVEGTVDATMDATELMVAAGGTFRGEITVDVAHVAGRFEGSITARKRLVIRDTGIVSGTARCHRLSVEEGGQLSAQMEMLGEAPARRAFQPEPAVQVGD</sequence>
<proteinExistence type="inferred from homology"/>
<reference evidence="3" key="1">
    <citation type="submission" date="2020-02" db="EMBL/GenBank/DDBJ databases">
        <authorList>
            <person name="Meier V. D."/>
        </authorList>
    </citation>
    <scope>NUCLEOTIDE SEQUENCE</scope>
    <source>
        <strain evidence="3">AVDCRST_MAG27</strain>
    </source>
</reference>
<dbReference type="PANTHER" id="PTHR35024">
    <property type="entry name" value="HYPOTHETICAL CYTOSOLIC PROTEIN"/>
    <property type="match status" value="1"/>
</dbReference>
<organism evidence="3">
    <name type="scientific">uncultured Craurococcus sp</name>
    <dbReference type="NCBI Taxonomy" id="1135998"/>
    <lineage>
        <taxon>Bacteria</taxon>
        <taxon>Pseudomonadati</taxon>
        <taxon>Pseudomonadota</taxon>
        <taxon>Alphaproteobacteria</taxon>
        <taxon>Acetobacterales</taxon>
        <taxon>Acetobacteraceae</taxon>
        <taxon>Craurococcus</taxon>
        <taxon>environmental samples</taxon>
    </lineage>
</organism>
<evidence type="ECO:0000313" key="3">
    <source>
        <dbReference type="EMBL" id="CAA9281984.1"/>
    </source>
</evidence>